<evidence type="ECO:0000313" key="2">
    <source>
        <dbReference type="EMBL" id="XCD03177.1"/>
    </source>
</evidence>
<evidence type="ECO:0000259" key="1">
    <source>
        <dbReference type="Pfam" id="PF23343"/>
    </source>
</evidence>
<proteinExistence type="predicted"/>
<sequence>MACKHPLKAFCIGYKDNGKKEILIRPYAVDHLEKRNGKWTDSYVHGFVSQQAVAVCKEFDEIPCGKCIGCRLEYSRQWANRCLLELQYHKSAYFVTLTYDDLHVPETWYGDPDTGEAKRAYTLRKRDFQLFMKRLRKQTGQELRYFAAGEYGSKTFRPHYHAIIYGLELNDLEFYKVSELGFNYYNSPLVNRAWSCYNKDKKGTTPLGFAVVAEVTWETCAYTARYTAKKNNMEGDDYFQSMNLEPPFTLMSRRPGIGAQYFKDHPELFEHAYINVATEKGGRKFRSPKYFFNLLERENPALASDLKAQRKELMDKSHALKLQNTDLSYLDLLEVEEEALIARTKCLERRL</sequence>
<dbReference type="Pfam" id="PF23343">
    <property type="entry name" value="REP_ORF2-G2P"/>
    <property type="match status" value="1"/>
</dbReference>
<dbReference type="EMBL" id="PP511324">
    <property type="protein sequence ID" value="XCD03177.1"/>
    <property type="molecule type" value="Genomic_DNA"/>
</dbReference>
<protein>
    <submittedName>
        <fullName evidence="2">Replication initiator protein</fullName>
    </submittedName>
</protein>
<organism evidence="2">
    <name type="scientific">Dulem virus 185</name>
    <dbReference type="NCBI Taxonomy" id="3145662"/>
    <lineage>
        <taxon>Viruses</taxon>
        <taxon>Monodnaviria</taxon>
        <taxon>Sangervirae</taxon>
        <taxon>Phixviricota</taxon>
        <taxon>Malgrandaviricetes</taxon>
        <taxon>Petitvirales</taxon>
        <taxon>Microviridae</taxon>
        <taxon>Microvirus</taxon>
    </lineage>
</organism>
<dbReference type="InterPro" id="IPR056906">
    <property type="entry name" value="ORF2/G2P_dom"/>
</dbReference>
<name>A0AAU8AUR0_9VIRU</name>
<reference evidence="2" key="1">
    <citation type="submission" date="2024-03" db="EMBL/GenBank/DDBJ databases">
        <title>Diverse circular DNA viruses in blood, oral, and fecal samples of captive lemurs.</title>
        <authorList>
            <person name="Paietta E.N."/>
            <person name="Kraberger S."/>
            <person name="Lund M.C."/>
            <person name="Custer J.M."/>
            <person name="Vargas K.M."/>
            <person name="Ehmke E.E."/>
            <person name="Yoder A.D."/>
            <person name="Varsani A."/>
        </authorList>
    </citation>
    <scope>NUCLEOTIDE SEQUENCE</scope>
    <source>
        <strain evidence="2">Duke_17_2139</strain>
    </source>
</reference>
<feature type="domain" description="Replication-associated protein ORF2/G2P" evidence="1">
    <location>
        <begin position="93"/>
        <end position="230"/>
    </location>
</feature>
<accession>A0AAU8AUR0</accession>